<evidence type="ECO:0000313" key="1">
    <source>
        <dbReference type="EMBL" id="CAG8505236.1"/>
    </source>
</evidence>
<comment type="caution">
    <text evidence="1">The sequence shown here is derived from an EMBL/GenBank/DDBJ whole genome shotgun (WGS) entry which is preliminary data.</text>
</comment>
<feature type="non-terminal residue" evidence="1">
    <location>
        <position position="284"/>
    </location>
</feature>
<protein>
    <submittedName>
        <fullName evidence="1">5296_t:CDS:1</fullName>
    </submittedName>
</protein>
<accession>A0ACA9L156</accession>
<dbReference type="Proteomes" id="UP000789525">
    <property type="component" value="Unassembled WGS sequence"/>
</dbReference>
<name>A0ACA9L156_9GLOM</name>
<organism evidence="1 2">
    <name type="scientific">Acaulospora colombiana</name>
    <dbReference type="NCBI Taxonomy" id="27376"/>
    <lineage>
        <taxon>Eukaryota</taxon>
        <taxon>Fungi</taxon>
        <taxon>Fungi incertae sedis</taxon>
        <taxon>Mucoromycota</taxon>
        <taxon>Glomeromycotina</taxon>
        <taxon>Glomeromycetes</taxon>
        <taxon>Diversisporales</taxon>
        <taxon>Acaulosporaceae</taxon>
        <taxon>Acaulospora</taxon>
    </lineage>
</organism>
<keyword evidence="2" id="KW-1185">Reference proteome</keyword>
<dbReference type="EMBL" id="CAJVPT010004197">
    <property type="protein sequence ID" value="CAG8505236.1"/>
    <property type="molecule type" value="Genomic_DNA"/>
</dbReference>
<reference evidence="1" key="1">
    <citation type="submission" date="2021-06" db="EMBL/GenBank/DDBJ databases">
        <authorList>
            <person name="Kallberg Y."/>
            <person name="Tangrot J."/>
            <person name="Rosling A."/>
        </authorList>
    </citation>
    <scope>NUCLEOTIDE SEQUENCE</scope>
    <source>
        <strain evidence="1">CL356</strain>
    </source>
</reference>
<evidence type="ECO:0000313" key="2">
    <source>
        <dbReference type="Proteomes" id="UP000789525"/>
    </source>
</evidence>
<sequence>MTLKYFMHYLDTEGQKEDSPLYIFDSSFGRRKKSKTGAESRKTNSKKRECLLKDYKIPPYFVDDLFHLTGDRRRPPYRWFLIGGERSGTGIHVDPLGTSAWNTLLVGHKRWCMFPPTAPRKLIDPPMRHKDHEAVTWFTHVFPRLVNSVDGGKSLAEEYGMLEVLQKPGETIFVPGGWHHVVMNLVPAFQESSSSSSSSSTSSSSESSSTDDGDTESKRKARRQERERQMLEQQREWERQGREEKIMGRQGFRGRRDDEESDGENNGMRKEEKVENSSGPYGES</sequence>
<gene>
    <name evidence="1" type="ORF">ACOLOM_LOCUS2974</name>
</gene>
<proteinExistence type="predicted"/>